<protein>
    <submittedName>
        <fullName evidence="1">Sulfatase</fullName>
    </submittedName>
</protein>
<reference evidence="1" key="1">
    <citation type="submission" date="2016-10" db="EMBL/GenBank/DDBJ databases">
        <authorList>
            <person name="Wang S."/>
            <person name="Zhu B."/>
        </authorList>
    </citation>
    <scope>NUCLEOTIDE SEQUENCE</scope>
    <source>
        <strain evidence="1">JCM 8580</strain>
    </source>
</reference>
<name>A0ACC8S9E9_9ENTR</name>
<keyword evidence="2" id="KW-1185">Reference proteome</keyword>
<dbReference type="EMBL" id="MKXD01000002">
    <property type="protein sequence ID" value="OLR20086.1"/>
    <property type="molecule type" value="Genomic_DNA"/>
</dbReference>
<comment type="caution">
    <text evidence="1">The sequence shown here is derived from an EMBL/GenBank/DDBJ whole genome shotgun (WGS) entry which is preliminary data.</text>
</comment>
<dbReference type="Proteomes" id="UP000187000">
    <property type="component" value="Unassembled WGS sequence"/>
</dbReference>
<proteinExistence type="predicted"/>
<organism evidence="1 2">
    <name type="scientific">Enterobacter kobei</name>
    <dbReference type="NCBI Taxonomy" id="208224"/>
    <lineage>
        <taxon>Bacteria</taxon>
        <taxon>Pseudomonadati</taxon>
        <taxon>Pseudomonadota</taxon>
        <taxon>Gammaproteobacteria</taxon>
        <taxon>Enterobacterales</taxon>
        <taxon>Enterobacteriaceae</taxon>
        <taxon>Enterobacter</taxon>
        <taxon>Enterobacter cloacae complex</taxon>
    </lineage>
</organism>
<sequence>MMQPNILLMISHDSGRKFQNYGYRVATPHINALAQRGLQFDHCYCTSPQCSPSRGGILTGLYPHNNGLMGLAHLGFCISEGVTTLPKELQKNGYYTALIGLSHETINNAPPIAERVFSSTTALGYDDYIPVPGERAPQVADRVIDFLVQHQHDARPFYLNAGFFETHRDFDEYQSVADAPADVEVFDFLPDVDAVREDIALFNGALKVLDSAVGRICAALDETGLCDNTIVVFTTDHGVAFPLAKGTLKTAGLETALIIVLPGKAAVTGRRQALLCNIDLMPTLLELIGAECPAGLDGKSFASLLQSQRDEGRASFFTELTWHDKYHPMRGVRTSRYSYVKNFADGPRVYIPVDAHLSPSGQVVRERLYVPNVPEELYDLHQDPLERNNLIDHPDYQAIAARLRESVANWMRDSADPLLNGPVDGVESRRWAEEIAAGRAYPGREAWGRLHSDDSTG</sequence>
<evidence type="ECO:0000313" key="1">
    <source>
        <dbReference type="EMBL" id="OLR20086.1"/>
    </source>
</evidence>
<accession>A0ACC8S9E9</accession>
<gene>
    <name evidence="1" type="ORF">BH713_05200</name>
</gene>
<evidence type="ECO:0000313" key="2">
    <source>
        <dbReference type="Proteomes" id="UP000187000"/>
    </source>
</evidence>